<feature type="transmembrane region" description="Helical" evidence="2">
    <location>
        <begin position="322"/>
        <end position="339"/>
    </location>
</feature>
<feature type="transmembrane region" description="Helical" evidence="2">
    <location>
        <begin position="136"/>
        <end position="154"/>
    </location>
</feature>
<dbReference type="OrthoDB" id="70232at2759"/>
<gene>
    <name evidence="3" type="ORF">SDRG_02608</name>
</gene>
<protein>
    <submittedName>
        <fullName evidence="3">Uncharacterized protein</fullName>
    </submittedName>
</protein>
<keyword evidence="4" id="KW-1185">Reference proteome</keyword>
<evidence type="ECO:0000256" key="2">
    <source>
        <dbReference type="SAM" id="Phobius"/>
    </source>
</evidence>
<feature type="compositionally biased region" description="Basic and acidic residues" evidence="1">
    <location>
        <begin position="545"/>
        <end position="554"/>
    </location>
</feature>
<feature type="compositionally biased region" description="Pro residues" evidence="1">
    <location>
        <begin position="635"/>
        <end position="646"/>
    </location>
</feature>
<feature type="region of interest" description="Disordered" evidence="1">
    <location>
        <begin position="1206"/>
        <end position="1236"/>
    </location>
</feature>
<feature type="transmembrane region" description="Helical" evidence="2">
    <location>
        <begin position="212"/>
        <end position="234"/>
    </location>
</feature>
<feature type="region of interest" description="Disordered" evidence="1">
    <location>
        <begin position="1090"/>
        <end position="1121"/>
    </location>
</feature>
<keyword evidence="2" id="KW-0472">Membrane</keyword>
<keyword evidence="2" id="KW-0812">Transmembrane</keyword>
<proteinExistence type="predicted"/>
<feature type="compositionally biased region" description="Polar residues" evidence="1">
    <location>
        <begin position="1206"/>
        <end position="1216"/>
    </location>
</feature>
<dbReference type="VEuPathDB" id="FungiDB:SDRG_02608"/>
<feature type="region of interest" description="Disordered" evidence="1">
    <location>
        <begin position="533"/>
        <end position="715"/>
    </location>
</feature>
<evidence type="ECO:0000313" key="3">
    <source>
        <dbReference type="EMBL" id="EQC39953.1"/>
    </source>
</evidence>
<name>T0S4L7_SAPDV</name>
<feature type="compositionally biased region" description="Pro residues" evidence="1">
    <location>
        <begin position="1109"/>
        <end position="1120"/>
    </location>
</feature>
<dbReference type="PANTHER" id="PTHR23202:SF124">
    <property type="entry name" value="C2H2-TYPE DOMAIN-CONTAINING PROTEIN-RELATED"/>
    <property type="match status" value="1"/>
</dbReference>
<reference evidence="3 4" key="1">
    <citation type="submission" date="2012-04" db="EMBL/GenBank/DDBJ databases">
        <title>The Genome Sequence of Saprolegnia declina VS20.</title>
        <authorList>
            <consortium name="The Broad Institute Genome Sequencing Platform"/>
            <person name="Russ C."/>
            <person name="Nusbaum C."/>
            <person name="Tyler B."/>
            <person name="van West P."/>
            <person name="Dieguez-Uribeondo J."/>
            <person name="de Bruijn I."/>
            <person name="Tripathy S."/>
            <person name="Jiang R."/>
            <person name="Young S.K."/>
            <person name="Zeng Q."/>
            <person name="Gargeya S."/>
            <person name="Fitzgerald M."/>
            <person name="Haas B."/>
            <person name="Abouelleil A."/>
            <person name="Alvarado L."/>
            <person name="Arachchi H.M."/>
            <person name="Berlin A."/>
            <person name="Chapman S.B."/>
            <person name="Goldberg J."/>
            <person name="Griggs A."/>
            <person name="Gujja S."/>
            <person name="Hansen M."/>
            <person name="Howarth C."/>
            <person name="Imamovic A."/>
            <person name="Larimer J."/>
            <person name="McCowen C."/>
            <person name="Montmayeur A."/>
            <person name="Murphy C."/>
            <person name="Neiman D."/>
            <person name="Pearson M."/>
            <person name="Priest M."/>
            <person name="Roberts A."/>
            <person name="Saif S."/>
            <person name="Shea T."/>
            <person name="Sisk P."/>
            <person name="Sykes S."/>
            <person name="Wortman J."/>
            <person name="Nusbaum C."/>
            <person name="Birren B."/>
        </authorList>
    </citation>
    <scope>NUCLEOTIDE SEQUENCE [LARGE SCALE GENOMIC DNA]</scope>
    <source>
        <strain evidence="3 4">VS20</strain>
    </source>
</reference>
<feature type="transmembrane region" description="Helical" evidence="2">
    <location>
        <begin position="26"/>
        <end position="46"/>
    </location>
</feature>
<organism evidence="3 4">
    <name type="scientific">Saprolegnia diclina (strain VS20)</name>
    <dbReference type="NCBI Taxonomy" id="1156394"/>
    <lineage>
        <taxon>Eukaryota</taxon>
        <taxon>Sar</taxon>
        <taxon>Stramenopiles</taxon>
        <taxon>Oomycota</taxon>
        <taxon>Saprolegniomycetes</taxon>
        <taxon>Saprolegniales</taxon>
        <taxon>Saprolegniaceae</taxon>
        <taxon>Saprolegnia</taxon>
    </lineage>
</organism>
<feature type="compositionally biased region" description="Polar residues" evidence="1">
    <location>
        <begin position="981"/>
        <end position="991"/>
    </location>
</feature>
<keyword evidence="2" id="KW-1133">Transmembrane helix</keyword>
<sequence>MTNGSCFWLDASAPACTKASWPSCGYSWLVSAPVWLLWGVWLLYGLGRLRQATRQTNGFQFDTDKIHDPLAQGMAVALSQRKSTSIHKPKFQRYMKLGAMWAEWPSLTYTPLTIAFKVAGSSSFLSSMLVSFNSPYEMANLVLAVVCGGSILVLRHGQRLVPLHELYLKKYAYPITFDVLYIPLISTFVRLATCPGGYQHIALPGGATCDCVNRFGISWSIGFVGFVILYTRALHYKMFIEPHGATMDFRFQTSFQIIMVMARTLNPIISVLVSDLDMKTHRSDAILLACGFLVCIAFLFVYNYKAQPCIGSGRIPNNIRALSFSSAIYTTLSVLGFLFSNASPAQLYYALTPLPVVWGVAWHRNNMRAHHFHVPDLSILELLRDHSSRSKTVGTIAALYMDPLKLHVVHYAAIMAQLEKITQRSRTKELLCRAYALRTLWFCHIENFRKQSLTVGEDKKKTAVPPKLWFKDIENSDRKSKARARLLTADVPISIVKPNIKIQRVHHVKDVMDTTTSLANLHPRQINALAAFQRPLPMLRTPRVAPDKSKDGKSRLSKRSSPHQRSSASALEQPKRRPLRLSEPDKLSSAEILAVRPPPVDPPPTEEPAAETPPTESPATETPPTESPLTESRPTEPPPPEAPPAETPRTETTLPDMPSVAATKPRPPMLGALRQAGSRPSSLLNVFSGQKLQSSDTSMKHAPSVSDLRPRRPSGWKHTMSMAKLVAPILSRLTGTARSLAISNYHVVLIHDKHWISKDESPNDAFFHAVGLFNTALEVLAQACALGDKPCMHEIALFMLEWYRSGYLRLTKTIYLHVLSTLTATGDRKRTADATHTIHKLCISGVVPLQLWLKNASYLNNFVTALVHPSPTTVFKCASVLALVLQAAERHTKISLFLLLTPESINRVHSALAKWHSVYHISATLEAICLRLHQMEVAQFTKRLHTGKKKISGALLQWVHETFTQRFVRVVVRSADSVKPSTTANTMTGTFTRRKTESHLSSNSGIRRFSRSVMRTSVTCKVVPSPVAPAPEEPRTPEHTPPTLDTNTEASPPLRLPPLLEPPIASSLLLPPALPPVNVTPVVERVETGRRLPPLRQRANSLAPRDIPDLPPATASPPPASCVGPPQALLLPVMAGGIVSNTSVASPEVPTTTALTVAAILASATQQPPMPVGVPASGPSLALLTATQPVMTAASAEPAMVTPAALSTGQSSTTDSARFGSRLSGNVRDTRTSSTDDDASLELLASRNQSFYTVDLFLDGDGKTLTNARRKADGTLRRIMRPEQYVVVSPAVLTEIRRRRTNRRRLLEGLRAAQKVHRDTKLMLASKKELSDALANVAVLYRSATESAILDFVKVGLDPDLQTFFASVVKPFLTPSDHKVHEKRRSVLWLPPPT</sequence>
<evidence type="ECO:0000256" key="1">
    <source>
        <dbReference type="SAM" id="MobiDB-lite"/>
    </source>
</evidence>
<accession>T0S4L7</accession>
<dbReference type="InParanoid" id="T0S4L7"/>
<evidence type="ECO:0000313" key="4">
    <source>
        <dbReference type="Proteomes" id="UP000030762"/>
    </source>
</evidence>
<feature type="region of interest" description="Disordered" evidence="1">
    <location>
        <begin position="981"/>
        <end position="1008"/>
    </location>
</feature>
<feature type="compositionally biased region" description="Polar residues" evidence="1">
    <location>
        <begin position="678"/>
        <end position="697"/>
    </location>
</feature>
<dbReference type="eggNOG" id="ENOG502S7CD">
    <property type="taxonomic scope" value="Eukaryota"/>
</dbReference>
<dbReference type="RefSeq" id="XP_008606427.1">
    <property type="nucleotide sequence ID" value="XM_008608205.1"/>
</dbReference>
<dbReference type="PANTHER" id="PTHR23202">
    <property type="entry name" value="WASP INTERACTING PROTEIN-RELATED"/>
    <property type="match status" value="1"/>
</dbReference>
<dbReference type="EMBL" id="JH767137">
    <property type="protein sequence ID" value="EQC39953.1"/>
    <property type="molecule type" value="Genomic_DNA"/>
</dbReference>
<dbReference type="Proteomes" id="UP000030762">
    <property type="component" value="Unassembled WGS sequence"/>
</dbReference>
<dbReference type="GeneID" id="19943335"/>
<feature type="transmembrane region" description="Helical" evidence="2">
    <location>
        <begin position="285"/>
        <end position="302"/>
    </location>
</feature>
<feature type="compositionally biased region" description="Pro residues" evidence="1">
    <location>
        <begin position="596"/>
        <end position="606"/>
    </location>
</feature>
<feature type="compositionally biased region" description="Low complexity" evidence="1">
    <location>
        <begin position="610"/>
        <end position="632"/>
    </location>
</feature>
<feature type="transmembrane region" description="Helical" evidence="2">
    <location>
        <begin position="175"/>
        <end position="192"/>
    </location>
</feature>
<feature type="region of interest" description="Disordered" evidence="1">
    <location>
        <begin position="1023"/>
        <end position="1059"/>
    </location>
</feature>
<dbReference type="STRING" id="1156394.T0S4L7"/>